<accession>A0A1G9WM99</accession>
<evidence type="ECO:0000313" key="2">
    <source>
        <dbReference type="EMBL" id="SDM85477.1"/>
    </source>
</evidence>
<dbReference type="Pfam" id="PF14300">
    <property type="entry name" value="DMP19"/>
    <property type="match status" value="1"/>
</dbReference>
<reference evidence="2 3" key="1">
    <citation type="submission" date="2016-10" db="EMBL/GenBank/DDBJ databases">
        <authorList>
            <person name="de Groot N.N."/>
        </authorList>
    </citation>
    <scope>NUCLEOTIDE SEQUENCE [LARGE SCALE GENOMIC DNA]</scope>
    <source>
        <strain evidence="2 3">CGMCC 1.5012</strain>
    </source>
</reference>
<name>A0A1G9WM99_9FIRM</name>
<proteinExistence type="predicted"/>
<dbReference type="RefSeq" id="WP_092638394.1">
    <property type="nucleotide sequence ID" value="NZ_FNID01000006.1"/>
</dbReference>
<organism evidence="2 3">
    <name type="scientific">Acetanaerobacterium elongatum</name>
    <dbReference type="NCBI Taxonomy" id="258515"/>
    <lineage>
        <taxon>Bacteria</taxon>
        <taxon>Bacillati</taxon>
        <taxon>Bacillota</taxon>
        <taxon>Clostridia</taxon>
        <taxon>Eubacteriales</taxon>
        <taxon>Oscillospiraceae</taxon>
        <taxon>Acetanaerobacterium</taxon>
    </lineage>
</organism>
<sequence length="175" mass="20291">MLVTIKQGDFESLNDVSLIWACIEPTITQIRGKSYIVKSEAYATLNPGQRALLMFQVLYGHTSNGIEEFYFHLSYLLSNKDVWSQLKKGMQYFEDFDMLQILEDMDVIFQSMKTEEFKNNTEQRNTLITDIDRNAELFASMNLLNKSFSVTLLSTIQRVAAYIRNNANEFVQLID</sequence>
<gene>
    <name evidence="2" type="ORF">SAMN05192585_10655</name>
</gene>
<dbReference type="STRING" id="258515.SAMN05192585_10655"/>
<dbReference type="OrthoDB" id="2661274at2"/>
<evidence type="ECO:0000313" key="3">
    <source>
        <dbReference type="Proteomes" id="UP000199182"/>
    </source>
</evidence>
<keyword evidence="3" id="KW-1185">Reference proteome</keyword>
<dbReference type="Gene3D" id="1.20.1420.60">
    <property type="match status" value="1"/>
</dbReference>
<evidence type="ECO:0000259" key="1">
    <source>
        <dbReference type="Pfam" id="PF14300"/>
    </source>
</evidence>
<dbReference type="AlphaFoldDB" id="A0A1G9WM99"/>
<feature type="domain" description="DNA mimic protein DMP19 C-terminal" evidence="1">
    <location>
        <begin position="44"/>
        <end position="166"/>
    </location>
</feature>
<dbReference type="EMBL" id="FNID01000006">
    <property type="protein sequence ID" value="SDM85477.1"/>
    <property type="molecule type" value="Genomic_DNA"/>
</dbReference>
<dbReference type="Proteomes" id="UP000199182">
    <property type="component" value="Unassembled WGS sequence"/>
</dbReference>
<protein>
    <recommendedName>
        <fullName evidence="1">DNA mimic protein DMP19 C-terminal domain-containing protein</fullName>
    </recommendedName>
</protein>
<dbReference type="InterPro" id="IPR025402">
    <property type="entry name" value="DMP19_C"/>
</dbReference>